<dbReference type="PROSITE" id="PS50932">
    <property type="entry name" value="HTH_LACI_2"/>
    <property type="match status" value="1"/>
</dbReference>
<dbReference type="InterPro" id="IPR000843">
    <property type="entry name" value="HTH_LacI"/>
</dbReference>
<dbReference type="AlphaFoldDB" id="A0A2A9CTC7"/>
<dbReference type="GO" id="GO:0003700">
    <property type="term" value="F:DNA-binding transcription factor activity"/>
    <property type="evidence" value="ECO:0007669"/>
    <property type="project" value="TreeGrafter"/>
</dbReference>
<evidence type="ECO:0000259" key="4">
    <source>
        <dbReference type="PROSITE" id="PS50932"/>
    </source>
</evidence>
<reference evidence="5 6" key="1">
    <citation type="submission" date="2017-10" db="EMBL/GenBank/DDBJ databases">
        <title>Sequencing the genomes of 1000 actinobacteria strains.</title>
        <authorList>
            <person name="Klenk H.-P."/>
        </authorList>
    </citation>
    <scope>NUCLEOTIDE SEQUENCE [LARGE SCALE GENOMIC DNA]</scope>
    <source>
        <strain evidence="5 6">DSM 15597</strain>
    </source>
</reference>
<dbReference type="PANTHER" id="PTHR30146:SF153">
    <property type="entry name" value="LACTOSE OPERON REPRESSOR"/>
    <property type="match status" value="1"/>
</dbReference>
<dbReference type="SUPFAM" id="SSF47413">
    <property type="entry name" value="lambda repressor-like DNA-binding domains"/>
    <property type="match status" value="1"/>
</dbReference>
<comment type="caution">
    <text evidence="5">The sequence shown here is derived from an EMBL/GenBank/DDBJ whole genome shotgun (WGS) entry which is preliminary data.</text>
</comment>
<evidence type="ECO:0000313" key="6">
    <source>
        <dbReference type="Proteomes" id="UP000226079"/>
    </source>
</evidence>
<dbReference type="InterPro" id="IPR010982">
    <property type="entry name" value="Lambda_DNA-bd_dom_sf"/>
</dbReference>
<evidence type="ECO:0000313" key="5">
    <source>
        <dbReference type="EMBL" id="PFG17697.1"/>
    </source>
</evidence>
<gene>
    <name evidence="5" type="ORF">ATK74_2270</name>
</gene>
<evidence type="ECO:0000256" key="2">
    <source>
        <dbReference type="ARBA" id="ARBA00023125"/>
    </source>
</evidence>
<dbReference type="Gene3D" id="3.40.50.2300">
    <property type="match status" value="2"/>
</dbReference>
<keyword evidence="3" id="KW-0804">Transcription</keyword>
<feature type="domain" description="HTH lacI-type" evidence="4">
    <location>
        <begin position="2"/>
        <end position="56"/>
    </location>
</feature>
<dbReference type="PANTHER" id="PTHR30146">
    <property type="entry name" value="LACI-RELATED TRANSCRIPTIONAL REPRESSOR"/>
    <property type="match status" value="1"/>
</dbReference>
<dbReference type="Proteomes" id="UP000226079">
    <property type="component" value="Unassembled WGS sequence"/>
</dbReference>
<dbReference type="PROSITE" id="PS00356">
    <property type="entry name" value="HTH_LACI_1"/>
    <property type="match status" value="1"/>
</dbReference>
<dbReference type="Pfam" id="PF00356">
    <property type="entry name" value="LacI"/>
    <property type="match status" value="1"/>
</dbReference>
<dbReference type="GO" id="GO:0000976">
    <property type="term" value="F:transcription cis-regulatory region binding"/>
    <property type="evidence" value="ECO:0007669"/>
    <property type="project" value="TreeGrafter"/>
</dbReference>
<accession>A0A2A9CTC7</accession>
<dbReference type="SUPFAM" id="SSF53822">
    <property type="entry name" value="Periplasmic binding protein-like I"/>
    <property type="match status" value="1"/>
</dbReference>
<protein>
    <submittedName>
        <fullName evidence="5">LacI family transcriptional regulator</fullName>
    </submittedName>
</protein>
<dbReference type="Pfam" id="PF13377">
    <property type="entry name" value="Peripla_BP_3"/>
    <property type="match status" value="1"/>
</dbReference>
<dbReference type="EMBL" id="PDJC01000001">
    <property type="protein sequence ID" value="PFG17697.1"/>
    <property type="molecule type" value="Genomic_DNA"/>
</dbReference>
<dbReference type="CDD" id="cd01392">
    <property type="entry name" value="HTH_LacI"/>
    <property type="match status" value="1"/>
</dbReference>
<proteinExistence type="predicted"/>
<keyword evidence="6" id="KW-1185">Reference proteome</keyword>
<dbReference type="Gene3D" id="1.10.260.40">
    <property type="entry name" value="lambda repressor-like DNA-binding domains"/>
    <property type="match status" value="1"/>
</dbReference>
<keyword evidence="2" id="KW-0238">DNA-binding</keyword>
<name>A0A2A9CTC7_9ACTN</name>
<organism evidence="5 6">
    <name type="scientific">Propionicimonas paludicola</name>
    <dbReference type="NCBI Taxonomy" id="185243"/>
    <lineage>
        <taxon>Bacteria</taxon>
        <taxon>Bacillati</taxon>
        <taxon>Actinomycetota</taxon>
        <taxon>Actinomycetes</taxon>
        <taxon>Propionibacteriales</taxon>
        <taxon>Nocardioidaceae</taxon>
        <taxon>Propionicimonas</taxon>
    </lineage>
</organism>
<keyword evidence="1" id="KW-0805">Transcription regulation</keyword>
<sequence length="346" mass="37020">MATIADVARKAGVSVSTVSYALSGTRPISDETRQRIQVAMRELGYHPNAMARSLASRRSNVIALIYPEVATVGNTGGEFVQAAAQRARESGYQLVLWPFRDSEGKEMRNLARQGMADGVLVMEVCLDDDRIDILEAAKIPYAMIGRTRDVSARPSVDIDFEATVIGAIDHLAGLGHRHIAFINHSQERIDAGYGPAVRAAAAFDEQMAKRGLTALSRACEDSPVVGRKVTADLLTSDPRVTAFVTMNELATFGVYAELQARRLAIPDDVSVLGIVTSPGVGTLSYPVLSTMHSPGGELGRLAVDCLLSQLDPARQPIPNQLIACVLEPGMSIGPARTIANVDLGRS</sequence>
<dbReference type="InterPro" id="IPR046335">
    <property type="entry name" value="LacI/GalR-like_sensor"/>
</dbReference>
<evidence type="ECO:0000256" key="1">
    <source>
        <dbReference type="ARBA" id="ARBA00023015"/>
    </source>
</evidence>
<dbReference type="SMART" id="SM00354">
    <property type="entry name" value="HTH_LACI"/>
    <property type="match status" value="1"/>
</dbReference>
<dbReference type="RefSeq" id="WP_169923827.1">
    <property type="nucleotide sequence ID" value="NZ_PDJC01000001.1"/>
</dbReference>
<dbReference type="InterPro" id="IPR028082">
    <property type="entry name" value="Peripla_BP_I"/>
</dbReference>
<evidence type="ECO:0000256" key="3">
    <source>
        <dbReference type="ARBA" id="ARBA00023163"/>
    </source>
</evidence>